<comment type="caution">
    <text evidence="1">The sequence shown here is derived from an EMBL/GenBank/DDBJ whole genome shotgun (WGS) entry which is preliminary data.</text>
</comment>
<protein>
    <submittedName>
        <fullName evidence="1">Uncharacterized protein</fullName>
    </submittedName>
</protein>
<accession>A0A6A3PM23</accession>
<dbReference type="EMBL" id="QXFZ01004672">
    <property type="protein sequence ID" value="KAE9063390.1"/>
    <property type="molecule type" value="Genomic_DNA"/>
</dbReference>
<name>A0A6A3PM23_9STRA</name>
<dbReference type="Proteomes" id="UP000441208">
    <property type="component" value="Unassembled WGS sequence"/>
</dbReference>
<gene>
    <name evidence="1" type="ORF">PF007_g29571</name>
</gene>
<evidence type="ECO:0000313" key="1">
    <source>
        <dbReference type="EMBL" id="KAE9063390.1"/>
    </source>
</evidence>
<reference evidence="1 2" key="1">
    <citation type="submission" date="2018-08" db="EMBL/GenBank/DDBJ databases">
        <title>Genomic investigation of the strawberry pathogen Phytophthora fragariae indicates pathogenicity is determined by transcriptional variation in three key races.</title>
        <authorList>
            <person name="Adams T.M."/>
            <person name="Armitage A.D."/>
            <person name="Sobczyk M.K."/>
            <person name="Bates H.J."/>
            <person name="Dunwell J.M."/>
            <person name="Nellist C.F."/>
            <person name="Harrison R.J."/>
        </authorList>
    </citation>
    <scope>NUCLEOTIDE SEQUENCE [LARGE SCALE GENOMIC DNA]</scope>
    <source>
        <strain evidence="1 2">NOV-71</strain>
    </source>
</reference>
<sequence length="102" mass="11057">MRFNGSDPCGGRAAPLRFSSGLYLFPASLLAEVRLVLRTRSLLLSRQDSSVCLLRRSEDGKTRQVTFSPPGNDRIGNSVPDAVSSAPCPRAACVQLQCQQPH</sequence>
<proteinExistence type="predicted"/>
<organism evidence="1 2">
    <name type="scientific">Phytophthora fragariae</name>
    <dbReference type="NCBI Taxonomy" id="53985"/>
    <lineage>
        <taxon>Eukaryota</taxon>
        <taxon>Sar</taxon>
        <taxon>Stramenopiles</taxon>
        <taxon>Oomycota</taxon>
        <taxon>Peronosporomycetes</taxon>
        <taxon>Peronosporales</taxon>
        <taxon>Peronosporaceae</taxon>
        <taxon>Phytophthora</taxon>
    </lineage>
</organism>
<dbReference type="AlphaFoldDB" id="A0A6A3PM23"/>
<evidence type="ECO:0000313" key="2">
    <source>
        <dbReference type="Proteomes" id="UP000441208"/>
    </source>
</evidence>